<protein>
    <submittedName>
        <fullName evidence="1">Cobalamin acquisition protein 1</fullName>
    </submittedName>
</protein>
<name>M4MB80_9EUKA</name>
<feature type="non-terminal residue" evidence="1">
    <location>
        <position position="142"/>
    </location>
</feature>
<proteinExistence type="evidence at transcript level"/>
<dbReference type="EMBL" id="JX042646">
    <property type="protein sequence ID" value="AGG56718.1"/>
    <property type="molecule type" value="mRNA"/>
</dbReference>
<dbReference type="AlphaFoldDB" id="M4MB80"/>
<sequence length="142" mass="16635">DTLWDTTYYCEYAKHCNARILTRPEGVGYKASFGDFWYLNDEELLELGKDADIWVYSSNTWGTVYRNKTEILDQFKSVQNEQVYDTQGQGPNAWYEQRLAEYDVVGLDFCEMVGTVNPNGPSHVRRWFRNIFTEMPGELDEC</sequence>
<feature type="non-terminal residue" evidence="1">
    <location>
        <position position="1"/>
    </location>
</feature>
<evidence type="ECO:0000313" key="1">
    <source>
        <dbReference type="EMBL" id="AGG56718.1"/>
    </source>
</evidence>
<organism evidence="1">
    <name type="scientific">uncultured phototrophic eukaryote</name>
    <dbReference type="NCBI Taxonomy" id="172788"/>
    <lineage>
        <taxon>Eukaryota</taxon>
        <taxon>environmental samples</taxon>
    </lineage>
</organism>
<accession>M4MB80</accession>
<reference evidence="1" key="1">
    <citation type="journal article" date="2012" name="Proc. Natl. Acad. Sci. U.S.A.">
        <title>Influence of cobalamin scarcity on diatom molecular physiology and identification of a cobalamin acquisition protein.</title>
        <authorList>
            <person name="Bertrand E.M."/>
            <person name="Allen A.E."/>
            <person name="Dupont C.L."/>
            <person name="Norden-Krichmar T.M."/>
            <person name="Bai J."/>
            <person name="Valas R.E."/>
            <person name="Saito M.A."/>
        </authorList>
    </citation>
    <scope>NUCLEOTIDE SEQUENCE</scope>
</reference>
<gene>
    <name evidence="1" type="primary">CBA1</name>
</gene>